<dbReference type="AlphaFoldDB" id="A0A0E0B900"/>
<dbReference type="Gramene" id="OGLUM10G05680.4">
    <property type="protein sequence ID" value="OGLUM10G05680.4"/>
    <property type="gene ID" value="OGLUM10G05680"/>
</dbReference>
<evidence type="ECO:0000313" key="2">
    <source>
        <dbReference type="EnsemblPlants" id="OGLUM10G05680.4"/>
    </source>
</evidence>
<protein>
    <submittedName>
        <fullName evidence="2">Uncharacterized protein</fullName>
    </submittedName>
</protein>
<reference evidence="2" key="1">
    <citation type="submission" date="2015-04" db="UniProtKB">
        <authorList>
            <consortium name="EnsemblPlants"/>
        </authorList>
    </citation>
    <scope>IDENTIFICATION</scope>
</reference>
<accession>A0A0E0B900</accession>
<evidence type="ECO:0000256" key="1">
    <source>
        <dbReference type="SAM" id="MobiDB-lite"/>
    </source>
</evidence>
<feature type="compositionally biased region" description="Low complexity" evidence="1">
    <location>
        <begin position="44"/>
        <end position="55"/>
    </location>
</feature>
<name>A0A0E0B900_9ORYZ</name>
<feature type="region of interest" description="Disordered" evidence="1">
    <location>
        <begin position="103"/>
        <end position="134"/>
    </location>
</feature>
<organism evidence="2">
    <name type="scientific">Oryza glumipatula</name>
    <dbReference type="NCBI Taxonomy" id="40148"/>
    <lineage>
        <taxon>Eukaryota</taxon>
        <taxon>Viridiplantae</taxon>
        <taxon>Streptophyta</taxon>
        <taxon>Embryophyta</taxon>
        <taxon>Tracheophyta</taxon>
        <taxon>Spermatophyta</taxon>
        <taxon>Magnoliopsida</taxon>
        <taxon>Liliopsida</taxon>
        <taxon>Poales</taxon>
        <taxon>Poaceae</taxon>
        <taxon>BOP clade</taxon>
        <taxon>Oryzoideae</taxon>
        <taxon>Oryzeae</taxon>
        <taxon>Oryzinae</taxon>
        <taxon>Oryza</taxon>
    </lineage>
</organism>
<feature type="compositionally biased region" description="Pro residues" evidence="1">
    <location>
        <begin position="114"/>
        <end position="123"/>
    </location>
</feature>
<dbReference type="HOGENOM" id="CLU_667961_0_0_1"/>
<dbReference type="Proteomes" id="UP000026961">
    <property type="component" value="Chromosome 10"/>
</dbReference>
<reference evidence="2" key="2">
    <citation type="submission" date="2018-05" db="EMBL/GenBank/DDBJ databases">
        <title>OgluRS3 (Oryza glumaepatula Reference Sequence Version 3).</title>
        <authorList>
            <person name="Zhang J."/>
            <person name="Kudrna D."/>
            <person name="Lee S."/>
            <person name="Talag J."/>
            <person name="Welchert J."/>
            <person name="Wing R.A."/>
        </authorList>
    </citation>
    <scope>NUCLEOTIDE SEQUENCE [LARGE SCALE GENOMIC DNA]</scope>
</reference>
<evidence type="ECO:0000313" key="3">
    <source>
        <dbReference type="Proteomes" id="UP000026961"/>
    </source>
</evidence>
<feature type="region of interest" description="Disordered" evidence="1">
    <location>
        <begin position="23"/>
        <end position="59"/>
    </location>
</feature>
<dbReference type="EnsemblPlants" id="OGLUM10G05680.4">
    <property type="protein sequence ID" value="OGLUM10G05680.4"/>
    <property type="gene ID" value="OGLUM10G05680"/>
</dbReference>
<keyword evidence="3" id="KW-1185">Reference proteome</keyword>
<sequence length="432" mass="46163">MEGRRAPMMMALSRWWWWRRRRSRRRRRVGDDNDDAGGAGGGWRPPAGAAMASAGGASGGAALGRAGSAAIGSVAFAAASPPALAALAAEPANTLSPYAARLRPARPPFGRRPSPVPVVPAPSPAAARTAGRRAHSRVAASRRADAASAPPALLGSAPPVLSEVVVILCSKSHLQNPSLCTRSLYTTILPPISQISTAAPPRMAAAASAIPCSPGLGRASPGPQIQSGRAAERVVDWFLVPFPGSHPLCSLHSSSTLLPIPSVRSSPPTPNATCNGSRFTRSARPRWSPRTCMICAADLPATVGAICSVLPCARQPVTTNLNPRRAFACSAFFLLKNCRLLSSQFHCRRSKNIQLSCDNCNQVTVLRSIIYSDFLDITVRNIRKNMKNFGLDYKRRGYLKIKKKSIVWQSGPAELVMWSMQFSPRSCCQRCL</sequence>
<proteinExistence type="predicted"/>